<protein>
    <submittedName>
        <fullName evidence="1">Uncharacterized protein</fullName>
    </submittedName>
</protein>
<name>A0A1G1YH88_9BACT</name>
<sequence>MADGGCTGPADTTEANCGDAVINQSSEQCEGFVNLPGQTTYTTALGAIQNFRQYQLVNSCVVCGTAGAAACQTQTYRNCASLTDGQPYIPPTPFVWVVNATSPSGNSWGVLSQMVAIKDPTPGSPDAGDIIHEYVVCREGASGSYTYRVRTPVEVEADLSSACRNSPNTTRPQAKNLAVNLEQNEVWVVYYMSSSLYDDFNGVAFIRDGLQRYCPSNQSPVFKPLAVTVDGSGDGLVIGLSGSGTALRRYSRATIQNCTYQETPVSGEALISNINVGKLNVTPTGDLWLLSNVGTGGISRLTYIANPGPGQTVKSRSLSGLDPQDILVETDSRVLVATWRSSSLKKYRYSSGPPAGIVEDSFIAPLSPRHAVTFWQDPNTKDFSSLWTEVFDAVFSQSSLLKQPRAGGGVATTKSGISSVTADISAGSNGLVWLPHNSGGKIFSYDALNDSVFSYETYCGVTYPGACKAHINWFLKTGNDFLGFKRYFALYGNTLYYPSMGDGPLTAFDVGATPPEDRNKAWERTWGKVEVSATGGAIQEVSVCFSDNYADVGDVACPGGTGWVNANVYNGEFKDPLAGAKYRKRYLRVRVQKDPTAVISSVEVTCKNGACLP</sequence>
<dbReference type="Proteomes" id="UP000177310">
    <property type="component" value="Unassembled WGS sequence"/>
</dbReference>
<reference evidence="1 2" key="1">
    <citation type="journal article" date="2016" name="Nat. Commun.">
        <title>Thousands of microbial genomes shed light on interconnected biogeochemical processes in an aquifer system.</title>
        <authorList>
            <person name="Anantharaman K."/>
            <person name="Brown C.T."/>
            <person name="Hug L.A."/>
            <person name="Sharon I."/>
            <person name="Castelle C.J."/>
            <person name="Probst A.J."/>
            <person name="Thomas B.C."/>
            <person name="Singh A."/>
            <person name="Wilkins M.J."/>
            <person name="Karaoz U."/>
            <person name="Brodie E.L."/>
            <person name="Williams K.H."/>
            <person name="Hubbard S.S."/>
            <person name="Banfield J.F."/>
        </authorList>
    </citation>
    <scope>NUCLEOTIDE SEQUENCE [LARGE SCALE GENOMIC DNA]</scope>
</reference>
<organism evidence="1 2">
    <name type="scientific">Candidatus Buchananbacteria bacterium RIFCSPHIGHO2_02_FULL_56_16</name>
    <dbReference type="NCBI Taxonomy" id="1797542"/>
    <lineage>
        <taxon>Bacteria</taxon>
        <taxon>Candidatus Buchananiibacteriota</taxon>
    </lineage>
</organism>
<evidence type="ECO:0000313" key="1">
    <source>
        <dbReference type="EMBL" id="OGY50837.1"/>
    </source>
</evidence>
<proteinExistence type="predicted"/>
<evidence type="ECO:0000313" key="2">
    <source>
        <dbReference type="Proteomes" id="UP000177310"/>
    </source>
</evidence>
<comment type="caution">
    <text evidence="1">The sequence shown here is derived from an EMBL/GenBank/DDBJ whole genome shotgun (WGS) entry which is preliminary data.</text>
</comment>
<gene>
    <name evidence="1" type="ORF">A3J59_03205</name>
</gene>
<dbReference type="AlphaFoldDB" id="A0A1G1YH88"/>
<dbReference type="EMBL" id="MHIL01000027">
    <property type="protein sequence ID" value="OGY50837.1"/>
    <property type="molecule type" value="Genomic_DNA"/>
</dbReference>
<accession>A0A1G1YH88</accession>